<dbReference type="AlphaFoldDB" id="A0A553JZA0"/>
<evidence type="ECO:0000313" key="2">
    <source>
        <dbReference type="EMBL" id="TRY17775.1"/>
    </source>
</evidence>
<feature type="domain" description="4Fe-4S Wbl-type" evidence="1">
    <location>
        <begin position="58"/>
        <end position="130"/>
    </location>
</feature>
<proteinExistence type="predicted"/>
<dbReference type="PROSITE" id="PS51674">
    <property type="entry name" value="4FE4S_WBL"/>
    <property type="match status" value="1"/>
</dbReference>
<dbReference type="EMBL" id="VKKG01000004">
    <property type="protein sequence ID" value="TRY17775.1"/>
    <property type="molecule type" value="Genomic_DNA"/>
</dbReference>
<gene>
    <name evidence="2" type="ORF">FOJ82_10895</name>
</gene>
<dbReference type="Gene3D" id="1.10.10.10">
    <property type="entry name" value="Winged helix-like DNA-binding domain superfamily/Winged helix DNA-binding domain"/>
    <property type="match status" value="1"/>
</dbReference>
<evidence type="ECO:0000259" key="1">
    <source>
        <dbReference type="PROSITE" id="PS51674"/>
    </source>
</evidence>
<organism evidence="2 3">
    <name type="scientific">Tessaracoccus rhinocerotis</name>
    <dbReference type="NCBI Taxonomy" id="1689449"/>
    <lineage>
        <taxon>Bacteria</taxon>
        <taxon>Bacillati</taxon>
        <taxon>Actinomycetota</taxon>
        <taxon>Actinomycetes</taxon>
        <taxon>Propionibacteriales</taxon>
        <taxon>Propionibacteriaceae</taxon>
        <taxon>Tessaracoccus</taxon>
    </lineage>
</organism>
<evidence type="ECO:0000313" key="3">
    <source>
        <dbReference type="Proteomes" id="UP000317638"/>
    </source>
</evidence>
<dbReference type="InterPro" id="IPR036388">
    <property type="entry name" value="WH-like_DNA-bd_sf"/>
</dbReference>
<dbReference type="OrthoDB" id="3744914at2"/>
<keyword evidence="3" id="KW-1185">Reference proteome</keyword>
<protein>
    <submittedName>
        <fullName evidence="2">Transcription factor WhiB</fullName>
    </submittedName>
</protein>
<dbReference type="Proteomes" id="UP000317638">
    <property type="component" value="Unassembled WGS sequence"/>
</dbReference>
<dbReference type="Pfam" id="PF02467">
    <property type="entry name" value="Whib"/>
    <property type="match status" value="1"/>
</dbReference>
<accession>A0A553JZA0</accession>
<sequence>MGNQYPIKSGSCPHDFICPTERNSATLDIDSPIRPPWESSGDGREPQVTVDTNQQITACVEFSNIFLHPLLDESQGVSNQANRREQAMLRTQAEKMCAQCPLQAQCLTDAVTKFDVSGFVAGTTKRQRQEIRARLGVNLADDDFDSYAGVTSGRQFDRAEIHRLRMANPTEPLSAIAARVGCSVSTVKRHLRRIEREGLPTRTNESRTVTPEEVMAVAADVVNGTRRSAAA</sequence>
<dbReference type="InterPro" id="IPR034768">
    <property type="entry name" value="4FE4S_WBL"/>
</dbReference>
<reference evidence="2 3" key="1">
    <citation type="submission" date="2019-07" db="EMBL/GenBank/DDBJ databases">
        <authorList>
            <person name="Zhou L.-Y."/>
        </authorList>
    </citation>
    <scope>NUCLEOTIDE SEQUENCE [LARGE SCALE GENOMIC DNA]</scope>
    <source>
        <strain evidence="2 3">YIM 101269</strain>
    </source>
</reference>
<name>A0A553JZA0_9ACTN</name>
<comment type="caution">
    <text evidence="2">The sequence shown here is derived from an EMBL/GenBank/DDBJ whole genome shotgun (WGS) entry which is preliminary data.</text>
</comment>